<dbReference type="Gene3D" id="3.40.190.80">
    <property type="match status" value="1"/>
</dbReference>
<dbReference type="PANTHER" id="PTHR20854">
    <property type="entry name" value="INOSITOL MONOPHOSPHATASE"/>
    <property type="match status" value="1"/>
</dbReference>
<organism evidence="1">
    <name type="scientific">hydrothermal vent metagenome</name>
    <dbReference type="NCBI Taxonomy" id="652676"/>
    <lineage>
        <taxon>unclassified sequences</taxon>
        <taxon>metagenomes</taxon>
        <taxon>ecological metagenomes</taxon>
    </lineage>
</organism>
<protein>
    <submittedName>
        <fullName evidence="1">Inositol-1-monophosphatase</fullName>
        <ecNumber evidence="1">3.1.3.25</ecNumber>
    </submittedName>
</protein>
<keyword evidence="1" id="KW-0378">Hydrolase</keyword>
<accession>A0A160TCX5</accession>
<dbReference type="GO" id="GO:0007165">
    <property type="term" value="P:signal transduction"/>
    <property type="evidence" value="ECO:0007669"/>
    <property type="project" value="TreeGrafter"/>
</dbReference>
<reference evidence="1" key="1">
    <citation type="submission" date="2015-10" db="EMBL/GenBank/DDBJ databases">
        <authorList>
            <person name="Gilbert D.G."/>
        </authorList>
    </citation>
    <scope>NUCLEOTIDE SEQUENCE</scope>
</reference>
<dbReference type="Gene3D" id="3.30.540.10">
    <property type="entry name" value="Fructose-1,6-Bisphosphatase, subunit A, domain 1"/>
    <property type="match status" value="1"/>
</dbReference>
<gene>
    <name evidence="1" type="ORF">MGWOODY_Tha50</name>
</gene>
<evidence type="ECO:0000313" key="1">
    <source>
        <dbReference type="EMBL" id="CUS40884.1"/>
    </source>
</evidence>
<dbReference type="GO" id="GO:0006020">
    <property type="term" value="P:inositol metabolic process"/>
    <property type="evidence" value="ECO:0007669"/>
    <property type="project" value="TreeGrafter"/>
</dbReference>
<proteinExistence type="predicted"/>
<dbReference type="GO" id="GO:0008934">
    <property type="term" value="F:inositol monophosphate 1-phosphatase activity"/>
    <property type="evidence" value="ECO:0007669"/>
    <property type="project" value="TreeGrafter"/>
</dbReference>
<dbReference type="EC" id="3.1.3.25" evidence="1"/>
<dbReference type="InterPro" id="IPR000760">
    <property type="entry name" value="Inositol_monophosphatase-like"/>
</dbReference>
<name>A0A160TCX5_9ZZZZ</name>
<dbReference type="PRINTS" id="PR00377">
    <property type="entry name" value="IMPHPHTASES"/>
</dbReference>
<dbReference type="Pfam" id="PF00459">
    <property type="entry name" value="Inositol_P"/>
    <property type="match status" value="1"/>
</dbReference>
<dbReference type="SUPFAM" id="SSF56655">
    <property type="entry name" value="Carbohydrate phosphatase"/>
    <property type="match status" value="1"/>
</dbReference>
<dbReference type="EMBL" id="CZQC01000028">
    <property type="protein sequence ID" value="CUS40884.1"/>
    <property type="molecule type" value="Genomic_DNA"/>
</dbReference>
<sequence length="257" mass="27795">MQPMVNLALRAARNAGLDLVRRLDRFDSSQSTDQEKAKFVADCTIGLEKGIIFELKKALPDNNFEGRETGLNAGDTKQPTWQVCVIDDVANFRVGIPAFAIIIACVNHGKTDHAVILNPMNGDEFTASRGRGAQLNNRRIRCGGLNTLTDAMIGFTQPLGLSESGYEQRAKIQQLLMKNYDLRSIGSNALSMAYVAADRFQAALLSDVDSFSLTAGSLLASEAGCLLADVTGQPRIVAPANIVITNPRLLKTLLTLD</sequence>
<dbReference type="PANTHER" id="PTHR20854:SF4">
    <property type="entry name" value="INOSITOL-1-MONOPHOSPHATASE-RELATED"/>
    <property type="match status" value="1"/>
</dbReference>
<dbReference type="AlphaFoldDB" id="A0A160TCX5"/>